<evidence type="ECO:0000313" key="1">
    <source>
        <dbReference type="EMBL" id="CAD9360252.1"/>
    </source>
</evidence>
<dbReference type="EMBL" id="HBGO01035585">
    <property type="protein sequence ID" value="CAD9360252.1"/>
    <property type="molecule type" value="Transcribed_RNA"/>
</dbReference>
<proteinExistence type="predicted"/>
<gene>
    <name evidence="1" type="ORF">OSIN01602_LOCUS20554</name>
</gene>
<accession>A0A7S2A7R1</accession>
<protein>
    <submittedName>
        <fullName evidence="1">Uncharacterized protein</fullName>
    </submittedName>
</protein>
<organism evidence="1">
    <name type="scientific">Trieres chinensis</name>
    <name type="common">Marine centric diatom</name>
    <name type="synonym">Odontella sinensis</name>
    <dbReference type="NCBI Taxonomy" id="1514140"/>
    <lineage>
        <taxon>Eukaryota</taxon>
        <taxon>Sar</taxon>
        <taxon>Stramenopiles</taxon>
        <taxon>Ochrophyta</taxon>
        <taxon>Bacillariophyta</taxon>
        <taxon>Mediophyceae</taxon>
        <taxon>Biddulphiophycidae</taxon>
        <taxon>Eupodiscales</taxon>
        <taxon>Parodontellaceae</taxon>
        <taxon>Trieres</taxon>
    </lineage>
</organism>
<name>A0A7S2A7R1_TRICV</name>
<dbReference type="AlphaFoldDB" id="A0A7S2A7R1"/>
<reference evidence="1" key="1">
    <citation type="submission" date="2021-01" db="EMBL/GenBank/DDBJ databases">
        <authorList>
            <person name="Corre E."/>
            <person name="Pelletier E."/>
            <person name="Niang G."/>
            <person name="Scheremetjew M."/>
            <person name="Finn R."/>
            <person name="Kale V."/>
            <person name="Holt S."/>
            <person name="Cochrane G."/>
            <person name="Meng A."/>
            <person name="Brown T."/>
            <person name="Cohen L."/>
        </authorList>
    </citation>
    <scope>NUCLEOTIDE SEQUENCE</scope>
    <source>
        <strain evidence="1">Grunow 1884</strain>
    </source>
</reference>
<sequence length="407" mass="44574">MATVHHLERVSIGNDDQSPSVDADLALMYTSAHAILDDAVENALSNRLRLESSLDASSPLQQMPPQTPKRRMRKLTSYRSSTQRHKLIESINAITSKKRAAAKGADSANDCDNSTLMCSELSFVDDDDSCSMGSPAAASPPKTRWKRIHAGGIRKKVALNESQGCDTMIDDLLENISENEWKMLCSEDGIVMQNETIQDVTGHDIYEKDKTDLPMLKRVVVITPCGNNGSAETEAKNGVEIFLRSSSFLEGTEFDGGAKGYVGKKDNNDMDINNLYCIHNTVDTGREKEKRVNWSKETVKDNETSESVNSSRSDLEESFGFLDESLDFEGGDIFDILFDAICGGGIFEDLCLGGTACGEMELDASSERILRSLMEKAARLEGLGLGATLEKTMEELLVLEKSIPSTA</sequence>